<dbReference type="Gene3D" id="2.120.10.30">
    <property type="entry name" value="TolB, C-terminal domain"/>
    <property type="match status" value="1"/>
</dbReference>
<sequence>MTEIEDRLRDAYTAATSTVRPEALRPLTAPPARRARSLWAIPVAVAAAVALIVTGAVLLGSEEQKYRTDPAAAAGAPAYAVALVDKGEDKPYRAVVLSTATGRQVATIAGAYLQASVAAAGDRRTFFLTSRVGDCATRIYRVRIRGDGSVTSPEALPGAPIPADGGEGHGLAASPDGRRVAFGGDCGDLGRLVVVDTETGRQQVWTSQTGDPADRGVKQPTWAPDGRTVGFRYHAPPNGELRLLDTDHAPTGDLLTESRVLRSQDMTKDLRNGHFEDGQIESFIFNPDGSLTAIVQRTNHSSGDDQFGLIRLTAAGVPTGHADWLPSSALVFYLRVDPSGEHFLGGEGGRIARVDNGRFSWLHRPSEPYYYDVAW</sequence>
<evidence type="ECO:0000313" key="4">
    <source>
        <dbReference type="Proteomes" id="UP001501442"/>
    </source>
</evidence>
<dbReference type="EMBL" id="BAABHK010000015">
    <property type="protein sequence ID" value="GAA4635512.1"/>
    <property type="molecule type" value="Genomic_DNA"/>
</dbReference>
<organism evidence="3 4">
    <name type="scientific">Actinoallomurus vinaceus</name>
    <dbReference type="NCBI Taxonomy" id="1080074"/>
    <lineage>
        <taxon>Bacteria</taxon>
        <taxon>Bacillati</taxon>
        <taxon>Actinomycetota</taxon>
        <taxon>Actinomycetes</taxon>
        <taxon>Streptosporangiales</taxon>
        <taxon>Thermomonosporaceae</taxon>
        <taxon>Actinoallomurus</taxon>
    </lineage>
</organism>
<dbReference type="Proteomes" id="UP001501442">
    <property type="component" value="Unassembled WGS sequence"/>
</dbReference>
<keyword evidence="4" id="KW-1185">Reference proteome</keyword>
<evidence type="ECO:0000256" key="2">
    <source>
        <dbReference type="SAM" id="Phobius"/>
    </source>
</evidence>
<feature type="transmembrane region" description="Helical" evidence="2">
    <location>
        <begin position="39"/>
        <end position="59"/>
    </location>
</feature>
<comment type="caution">
    <text evidence="3">The sequence shown here is derived from an EMBL/GenBank/DDBJ whole genome shotgun (WGS) entry which is preliminary data.</text>
</comment>
<keyword evidence="2" id="KW-0812">Transmembrane</keyword>
<evidence type="ECO:0000256" key="1">
    <source>
        <dbReference type="SAM" id="MobiDB-lite"/>
    </source>
</evidence>
<name>A0ABP8URQ9_9ACTN</name>
<evidence type="ECO:0008006" key="5">
    <source>
        <dbReference type="Google" id="ProtNLM"/>
    </source>
</evidence>
<reference evidence="4" key="1">
    <citation type="journal article" date="2019" name="Int. J. Syst. Evol. Microbiol.">
        <title>The Global Catalogue of Microorganisms (GCM) 10K type strain sequencing project: providing services to taxonomists for standard genome sequencing and annotation.</title>
        <authorList>
            <consortium name="The Broad Institute Genomics Platform"/>
            <consortium name="The Broad Institute Genome Sequencing Center for Infectious Disease"/>
            <person name="Wu L."/>
            <person name="Ma J."/>
        </authorList>
    </citation>
    <scope>NUCLEOTIDE SEQUENCE [LARGE SCALE GENOMIC DNA]</scope>
    <source>
        <strain evidence="4">JCM 17939</strain>
    </source>
</reference>
<feature type="region of interest" description="Disordered" evidence="1">
    <location>
        <begin position="151"/>
        <end position="173"/>
    </location>
</feature>
<dbReference type="RefSeq" id="WP_345438465.1">
    <property type="nucleotide sequence ID" value="NZ_BAABHK010000015.1"/>
</dbReference>
<evidence type="ECO:0000313" key="3">
    <source>
        <dbReference type="EMBL" id="GAA4635512.1"/>
    </source>
</evidence>
<gene>
    <name evidence="3" type="ORF">GCM10023196_081300</name>
</gene>
<dbReference type="SUPFAM" id="SSF69322">
    <property type="entry name" value="Tricorn protease domain 2"/>
    <property type="match status" value="1"/>
</dbReference>
<keyword evidence="2" id="KW-1133">Transmembrane helix</keyword>
<protein>
    <recommendedName>
        <fullName evidence="5">WD40 repeat protein</fullName>
    </recommendedName>
</protein>
<accession>A0ABP8URQ9</accession>
<keyword evidence="2" id="KW-0472">Membrane</keyword>
<feature type="region of interest" description="Disordered" evidence="1">
    <location>
        <begin position="205"/>
        <end position="230"/>
    </location>
</feature>
<dbReference type="InterPro" id="IPR011042">
    <property type="entry name" value="6-blade_b-propeller_TolB-like"/>
</dbReference>
<proteinExistence type="predicted"/>